<dbReference type="GO" id="GO:0006103">
    <property type="term" value="P:2-oxoglutarate metabolic process"/>
    <property type="evidence" value="ECO:0007669"/>
    <property type="project" value="TreeGrafter"/>
</dbReference>
<proteinExistence type="predicted"/>
<evidence type="ECO:0000256" key="2">
    <source>
        <dbReference type="ARBA" id="ARBA00049187"/>
    </source>
</evidence>
<evidence type="ECO:0000313" key="5">
    <source>
        <dbReference type="Proteomes" id="UP000076420"/>
    </source>
</evidence>
<dbReference type="Gene3D" id="3.50.50.60">
    <property type="entry name" value="FAD/NAD(P)-binding domain"/>
    <property type="match status" value="1"/>
</dbReference>
<dbReference type="PRINTS" id="PR00411">
    <property type="entry name" value="PNDRDTASEI"/>
</dbReference>
<dbReference type="Proteomes" id="UP000076420">
    <property type="component" value="Unassembled WGS sequence"/>
</dbReference>
<name>A0A2C9L3B0_BIOGL</name>
<dbReference type="AlphaFoldDB" id="A0A2C9L3B0"/>
<evidence type="ECO:0000313" key="4">
    <source>
        <dbReference type="EnsemblMetazoa" id="BGLB026469-PA"/>
    </source>
</evidence>
<comment type="catalytic activity">
    <reaction evidence="2">
        <text>N(6)-[(R)-dihydrolipoyl]-L-lysyl-[protein] + NAD(+) = N(6)-[(R)-lipoyl]-L-lysyl-[protein] + NADH + H(+)</text>
        <dbReference type="Rhea" id="RHEA:15045"/>
        <dbReference type="Rhea" id="RHEA-COMP:10474"/>
        <dbReference type="Rhea" id="RHEA-COMP:10475"/>
        <dbReference type="ChEBI" id="CHEBI:15378"/>
        <dbReference type="ChEBI" id="CHEBI:57540"/>
        <dbReference type="ChEBI" id="CHEBI:57945"/>
        <dbReference type="ChEBI" id="CHEBI:83099"/>
        <dbReference type="ChEBI" id="CHEBI:83100"/>
        <dbReference type="EC" id="1.8.1.4"/>
    </reaction>
</comment>
<dbReference type="InterPro" id="IPR023753">
    <property type="entry name" value="FAD/NAD-binding_dom"/>
</dbReference>
<gene>
    <name evidence="4" type="primary">106066940</name>
</gene>
<protein>
    <recommendedName>
        <fullName evidence="1">dihydrolipoyl dehydrogenase</fullName>
        <ecNumber evidence="1">1.8.1.4</ecNumber>
    </recommendedName>
</protein>
<dbReference type="STRING" id="6526.A0A2C9L3B0"/>
<dbReference type="VEuPathDB" id="VectorBase:BGLAX_050828"/>
<dbReference type="GO" id="GO:0004148">
    <property type="term" value="F:dihydrolipoyl dehydrogenase (NADH) activity"/>
    <property type="evidence" value="ECO:0007669"/>
    <property type="project" value="UniProtKB-EC"/>
</dbReference>
<sequence length="190" mass="20417">MLPLEGFKEAQEKGILINSNGALNLKEVPKSLVIIGGGGIGVEIATLYNIFGSKVTIIEGGSSIIAPMDKDIRKFATEKLLSNGVEILTNAKVLSMDGNKVNYEINGEVKSVEGEKVLLSVGRRPNNLNLDKTLGMEVDKRGAVVVNENFQTSIPNIFAQGDVNGLAMVAHASYKHADIITEFFKGNKMV</sequence>
<organism evidence="4 5">
    <name type="scientific">Biomphalaria glabrata</name>
    <name type="common">Bloodfluke planorb</name>
    <name type="synonym">Freshwater snail</name>
    <dbReference type="NCBI Taxonomy" id="6526"/>
    <lineage>
        <taxon>Eukaryota</taxon>
        <taxon>Metazoa</taxon>
        <taxon>Spiralia</taxon>
        <taxon>Lophotrochozoa</taxon>
        <taxon>Mollusca</taxon>
        <taxon>Gastropoda</taxon>
        <taxon>Heterobranchia</taxon>
        <taxon>Euthyneura</taxon>
        <taxon>Panpulmonata</taxon>
        <taxon>Hygrophila</taxon>
        <taxon>Lymnaeoidea</taxon>
        <taxon>Planorbidae</taxon>
        <taxon>Biomphalaria</taxon>
    </lineage>
</organism>
<dbReference type="PANTHER" id="PTHR22912">
    <property type="entry name" value="DISULFIDE OXIDOREDUCTASE"/>
    <property type="match status" value="1"/>
</dbReference>
<accession>A0A2C9L3B0</accession>
<dbReference type="VEuPathDB" id="VectorBase:BGLB026469"/>
<evidence type="ECO:0000256" key="1">
    <source>
        <dbReference type="ARBA" id="ARBA00012608"/>
    </source>
</evidence>
<evidence type="ECO:0000259" key="3">
    <source>
        <dbReference type="Pfam" id="PF07992"/>
    </source>
</evidence>
<dbReference type="SUPFAM" id="SSF51905">
    <property type="entry name" value="FAD/NAD(P)-binding domain"/>
    <property type="match status" value="1"/>
</dbReference>
<dbReference type="GO" id="GO:0050660">
    <property type="term" value="F:flavin adenine dinucleotide binding"/>
    <property type="evidence" value="ECO:0007669"/>
    <property type="project" value="TreeGrafter"/>
</dbReference>
<dbReference type="InterPro" id="IPR036188">
    <property type="entry name" value="FAD/NAD-bd_sf"/>
</dbReference>
<dbReference type="EC" id="1.8.1.4" evidence="1"/>
<dbReference type="PRINTS" id="PR00368">
    <property type="entry name" value="FADPNR"/>
</dbReference>
<dbReference type="Pfam" id="PF07992">
    <property type="entry name" value="Pyr_redox_2"/>
    <property type="match status" value="1"/>
</dbReference>
<dbReference type="KEGG" id="bgt:106066940"/>
<dbReference type="EnsemblMetazoa" id="BGLB026469-RA">
    <property type="protein sequence ID" value="BGLB026469-PA"/>
    <property type="gene ID" value="BGLB026469"/>
</dbReference>
<dbReference type="InterPro" id="IPR050151">
    <property type="entry name" value="Class-I_Pyr_Nuc-Dis_Oxidored"/>
</dbReference>
<reference evidence="4" key="1">
    <citation type="submission" date="2020-05" db="UniProtKB">
        <authorList>
            <consortium name="EnsemblMetazoa"/>
        </authorList>
    </citation>
    <scope>IDENTIFICATION</scope>
    <source>
        <strain evidence="4">BB02</strain>
    </source>
</reference>
<dbReference type="PANTHER" id="PTHR22912:SF160">
    <property type="entry name" value="DIHYDROLIPOYL DEHYDROGENASE"/>
    <property type="match status" value="1"/>
</dbReference>
<feature type="domain" description="FAD/NAD(P)-binding" evidence="3">
    <location>
        <begin position="2"/>
        <end position="177"/>
    </location>
</feature>